<accession>A0ABY2S1W5</accession>
<evidence type="ECO:0000259" key="3">
    <source>
        <dbReference type="Pfam" id="PF12229"/>
    </source>
</evidence>
<dbReference type="InterPro" id="IPR007391">
    <property type="entry name" value="Vancomycin_resist_VanW"/>
</dbReference>
<gene>
    <name evidence="4" type="ORF">FCN18_20325</name>
</gene>
<protein>
    <submittedName>
        <fullName evidence="4">Vanomycin resistance protein VanB</fullName>
    </submittedName>
</protein>
<dbReference type="EMBL" id="SWMS01000011">
    <property type="protein sequence ID" value="TKG69146.1"/>
    <property type="molecule type" value="Genomic_DNA"/>
</dbReference>
<keyword evidence="2" id="KW-0472">Membrane</keyword>
<organism evidence="4 5">
    <name type="scientific">Prauserella endophytica</name>
    <dbReference type="NCBI Taxonomy" id="1592324"/>
    <lineage>
        <taxon>Bacteria</taxon>
        <taxon>Bacillati</taxon>
        <taxon>Actinomycetota</taxon>
        <taxon>Actinomycetes</taxon>
        <taxon>Pseudonocardiales</taxon>
        <taxon>Pseudonocardiaceae</taxon>
        <taxon>Prauserella</taxon>
        <taxon>Prauserella coralliicola group</taxon>
    </lineage>
</organism>
<name>A0ABY2S1W5_9PSEU</name>
<dbReference type="PANTHER" id="PTHR35788:SF1">
    <property type="entry name" value="EXPORTED PROTEIN"/>
    <property type="match status" value="1"/>
</dbReference>
<dbReference type="PANTHER" id="PTHR35788">
    <property type="entry name" value="EXPORTED PROTEIN-RELATED"/>
    <property type="match status" value="1"/>
</dbReference>
<keyword evidence="2" id="KW-0812">Transmembrane</keyword>
<dbReference type="InterPro" id="IPR022029">
    <property type="entry name" value="YoaR-like_PG-bd"/>
</dbReference>
<sequence>MPQDRQWPESHAEQTDVLPVVPAHPGPARGGHGAGEVTQHIATTNEVAQHIATSNEVTQQIAAHDNGDLPTQQVSVPPPPHGGEPPAADGDGGENGKARRFRKPALIAGAVFGVLAVAYFADLLVTSGDVPRGVVVAGVEVGGLSHSQAEEKLRAELEPRLTQPVKYTAGEVQDSFQPKDAGLRLNWPSTLDQAGDQPLNPFTRIASFFSDREVGVVTEAEPNQLENAMAGLKQRVNQAPVEGNVVFEGAVAKAVEPKNGQELEVEAAQARILAQWASGKPLNLPVHSTPVTITAEAVQAALKDIAEPAVSGPVIVHGEGADGTLEPEEIAAGLSFAAENGRLVPKIDQKKIIEGVGPELAHTEKESKDAEIVFDGGAPTVVPSEDGNKIKWDTTLQPLLETLKKRDGRELTANYEKQPAKVTTEAANQLGIKEVIGEFTTGGFKPDSGMNIRRVAEEVNGAIVKPGETFSLNTHTGPRTAAEGYVPAGIIEDGAPGEAVGGGISQFATTLYNAYYFAGMKDAGHQEHSYYISRYPEGREATVFQNPDGSSVIDLAFTNDAPTGVAIQTIWTESSITVRLWGTKRYDVESVTGERTNFVQPQVKEGPAENCHPSSGSPGFTVTDTRILRDVSTGAVVSEESRTVKYNPQNTIVCGRKNGH</sequence>
<dbReference type="Proteomes" id="UP000309992">
    <property type="component" value="Unassembled WGS sequence"/>
</dbReference>
<feature type="region of interest" description="Disordered" evidence="1">
    <location>
        <begin position="1"/>
        <end position="36"/>
    </location>
</feature>
<feature type="region of interest" description="Disordered" evidence="1">
    <location>
        <begin position="68"/>
        <end position="98"/>
    </location>
</feature>
<proteinExistence type="predicted"/>
<reference evidence="4 5" key="1">
    <citation type="journal article" date="2015" name="Antonie Van Leeuwenhoek">
        <title>Prauserella endophytica sp. nov., an endophytic actinobacterium isolated from Tamarix taklamakanensis.</title>
        <authorList>
            <person name="Liu J.M."/>
            <person name="Habden X."/>
            <person name="Guo L."/>
            <person name="Tuo L."/>
            <person name="Jiang Z.K."/>
            <person name="Liu S.W."/>
            <person name="Liu X.F."/>
            <person name="Chen L."/>
            <person name="Li R.F."/>
            <person name="Zhang Y.Q."/>
            <person name="Sun C.H."/>
        </authorList>
    </citation>
    <scope>NUCLEOTIDE SEQUENCE [LARGE SCALE GENOMIC DNA]</scope>
    <source>
        <strain evidence="4 5">CGMCC 4.7182</strain>
    </source>
</reference>
<feature type="transmembrane region" description="Helical" evidence="2">
    <location>
        <begin position="105"/>
        <end position="125"/>
    </location>
</feature>
<dbReference type="Pfam" id="PF04294">
    <property type="entry name" value="VanW"/>
    <property type="match status" value="1"/>
</dbReference>
<dbReference type="InterPro" id="IPR052913">
    <property type="entry name" value="Glycopeptide_resist_protein"/>
</dbReference>
<keyword evidence="2" id="KW-1133">Transmembrane helix</keyword>
<dbReference type="Pfam" id="PF12229">
    <property type="entry name" value="PG_binding_4"/>
    <property type="match status" value="1"/>
</dbReference>
<feature type="domain" description="YoaR-like putative peptidoglycan binding" evidence="3">
    <location>
        <begin position="334"/>
        <end position="410"/>
    </location>
</feature>
<evidence type="ECO:0000256" key="2">
    <source>
        <dbReference type="SAM" id="Phobius"/>
    </source>
</evidence>
<evidence type="ECO:0000256" key="1">
    <source>
        <dbReference type="SAM" id="MobiDB-lite"/>
    </source>
</evidence>
<dbReference type="RefSeq" id="WP_137095858.1">
    <property type="nucleotide sequence ID" value="NZ_SWMS01000011.1"/>
</dbReference>
<comment type="caution">
    <text evidence="4">The sequence shown here is derived from an EMBL/GenBank/DDBJ whole genome shotgun (WGS) entry which is preliminary data.</text>
</comment>
<keyword evidence="5" id="KW-1185">Reference proteome</keyword>
<feature type="compositionally biased region" description="Basic and acidic residues" evidence="1">
    <location>
        <begin position="1"/>
        <end position="14"/>
    </location>
</feature>
<evidence type="ECO:0000313" key="5">
    <source>
        <dbReference type="Proteomes" id="UP000309992"/>
    </source>
</evidence>
<evidence type="ECO:0000313" key="4">
    <source>
        <dbReference type="EMBL" id="TKG69146.1"/>
    </source>
</evidence>